<evidence type="ECO:0000313" key="1">
    <source>
        <dbReference type="EMBL" id="NYB73351.1"/>
    </source>
</evidence>
<dbReference type="InterPro" id="IPR023811">
    <property type="entry name" value="CHP04076"/>
</dbReference>
<accession>A0A974BI58</accession>
<sequence length="108" mass="12588">MERKKKAKVKITVLKTLYHEDLVKEYLLPDQQATYGPCYRHHVGQEFIIDSFDKPAEFCSWAWSDIHREFISVMFNADFPNFKDGGTIIATCTDGLRPVVFKVERIDC</sequence>
<dbReference type="RefSeq" id="WP_179237030.1">
    <property type="nucleotide sequence ID" value="NZ_JACBNQ010000002.1"/>
</dbReference>
<organism evidence="1 2">
    <name type="scientific">Sedimentibacter hydroxybenzoicus DSM 7310</name>
    <dbReference type="NCBI Taxonomy" id="1123245"/>
    <lineage>
        <taxon>Bacteria</taxon>
        <taxon>Bacillati</taxon>
        <taxon>Bacillota</taxon>
        <taxon>Tissierellia</taxon>
        <taxon>Sedimentibacter</taxon>
    </lineage>
</organism>
<protein>
    <submittedName>
        <fullName evidence="1">TIGR04076 family protein</fullName>
    </submittedName>
</protein>
<reference evidence="1" key="1">
    <citation type="submission" date="2020-07" db="EMBL/GenBank/DDBJ databases">
        <title>Genomic analysis of a strain of Sedimentibacter Hydroxybenzoicus DSM7310.</title>
        <authorList>
            <person name="Ma S."/>
        </authorList>
    </citation>
    <scope>NUCLEOTIDE SEQUENCE</scope>
    <source>
        <strain evidence="1">DSM 7310</strain>
    </source>
</reference>
<dbReference type="NCBIfam" id="TIGR04076">
    <property type="entry name" value="TIGR04076 family protein"/>
    <property type="match status" value="1"/>
</dbReference>
<dbReference type="AlphaFoldDB" id="A0A974BI58"/>
<comment type="caution">
    <text evidence="1">The sequence shown here is derived from an EMBL/GenBank/DDBJ whole genome shotgun (WGS) entry which is preliminary data.</text>
</comment>
<gene>
    <name evidence="1" type="ORF">HZF24_04275</name>
</gene>
<dbReference type="EMBL" id="JACBNQ010000002">
    <property type="protein sequence ID" value="NYB73351.1"/>
    <property type="molecule type" value="Genomic_DNA"/>
</dbReference>
<dbReference type="Proteomes" id="UP000611629">
    <property type="component" value="Unassembled WGS sequence"/>
</dbReference>
<keyword evidence="2" id="KW-1185">Reference proteome</keyword>
<name>A0A974BI58_SEDHY</name>
<proteinExistence type="predicted"/>
<evidence type="ECO:0000313" key="2">
    <source>
        <dbReference type="Proteomes" id="UP000611629"/>
    </source>
</evidence>